<gene>
    <name evidence="1" type="ORF">SPARVUS_LOCUS11015330</name>
</gene>
<accession>A0ABN9F175</accession>
<comment type="caution">
    <text evidence="1">The sequence shown here is derived from an EMBL/GenBank/DDBJ whole genome shotgun (WGS) entry which is preliminary data.</text>
</comment>
<dbReference type="Proteomes" id="UP001162483">
    <property type="component" value="Unassembled WGS sequence"/>
</dbReference>
<sequence>MQSSVQELTGDRTSRQLAKMQIGYCNCHLCSLYHTRDGLTTHGAPGQ</sequence>
<reference evidence="1" key="1">
    <citation type="submission" date="2023-05" db="EMBL/GenBank/DDBJ databases">
        <authorList>
            <person name="Stuckert A."/>
        </authorList>
    </citation>
    <scope>NUCLEOTIDE SEQUENCE</scope>
</reference>
<protein>
    <submittedName>
        <fullName evidence="1">Uncharacterized protein</fullName>
    </submittedName>
</protein>
<proteinExistence type="predicted"/>
<name>A0ABN9F175_9NEOB</name>
<dbReference type="EMBL" id="CATNWA010016142">
    <property type="protein sequence ID" value="CAI9590224.1"/>
    <property type="molecule type" value="Genomic_DNA"/>
</dbReference>
<keyword evidence="2" id="KW-1185">Reference proteome</keyword>
<evidence type="ECO:0000313" key="1">
    <source>
        <dbReference type="EMBL" id="CAI9590224.1"/>
    </source>
</evidence>
<evidence type="ECO:0000313" key="2">
    <source>
        <dbReference type="Proteomes" id="UP001162483"/>
    </source>
</evidence>
<organism evidence="1 2">
    <name type="scientific">Staurois parvus</name>
    <dbReference type="NCBI Taxonomy" id="386267"/>
    <lineage>
        <taxon>Eukaryota</taxon>
        <taxon>Metazoa</taxon>
        <taxon>Chordata</taxon>
        <taxon>Craniata</taxon>
        <taxon>Vertebrata</taxon>
        <taxon>Euteleostomi</taxon>
        <taxon>Amphibia</taxon>
        <taxon>Batrachia</taxon>
        <taxon>Anura</taxon>
        <taxon>Neobatrachia</taxon>
        <taxon>Ranoidea</taxon>
        <taxon>Ranidae</taxon>
        <taxon>Staurois</taxon>
    </lineage>
</organism>